<proteinExistence type="predicted"/>
<name>A0AAE8YF52_9CAUD</name>
<evidence type="ECO:0000313" key="1">
    <source>
        <dbReference type="EMBL" id="UEW68574.1"/>
    </source>
</evidence>
<dbReference type="EMBL" id="OK665842">
    <property type="protein sequence ID" value="UEW68574.1"/>
    <property type="molecule type" value="Genomic_DNA"/>
</dbReference>
<keyword evidence="2" id="KW-1185">Reference proteome</keyword>
<dbReference type="GeneID" id="77944319"/>
<reference evidence="1" key="1">
    <citation type="submission" date="2021-10" db="EMBL/GenBank/DDBJ databases">
        <authorList>
            <person name="Gelman D."/>
            <person name="Alkalay-Oren S."/>
            <person name="Coppenhagen-Glazer S."/>
            <person name="Hazan R."/>
        </authorList>
    </citation>
    <scope>NUCLEOTIDE SEQUENCE</scope>
</reference>
<evidence type="ECO:0000313" key="2">
    <source>
        <dbReference type="Proteomes" id="UP000828188"/>
    </source>
</evidence>
<dbReference type="RefSeq" id="YP_010668176.1">
    <property type="nucleotide sequence ID" value="NC_070955.1"/>
</dbReference>
<dbReference type="KEGG" id="vg:77944319"/>
<dbReference type="Proteomes" id="UP000828188">
    <property type="component" value="Segment"/>
</dbReference>
<protein>
    <submittedName>
        <fullName evidence="1">Uncharacterized protein</fullName>
    </submittedName>
</protein>
<sequence>MSHLNLIHPSPRQLAGYVEAQLDAEQAAADDAALAREERNEQIEDSVSFDRYDVTPEAGAVIDAALRAGRLEDVYEVFNTLLAAREATVKRLIAEADQRETAPPSPRFAVTHCSQCGTALGPGDAGVSHCADHRALRLVRPRQ</sequence>
<accession>A0AAE8YF52</accession>
<organism evidence="1 2">
    <name type="scientific">Burkholderia phage BgManors32</name>
    <dbReference type="NCBI Taxonomy" id="2894335"/>
    <lineage>
        <taxon>Viruses</taxon>
        <taxon>Duplodnaviria</taxon>
        <taxon>Heunggongvirae</taxon>
        <taxon>Uroviricota</taxon>
        <taxon>Caudoviricetes</taxon>
        <taxon>Bigmanorsvirus</taxon>
        <taxon>Bigmanorsvirus bgmanors32</taxon>
    </lineage>
</organism>